<organism evidence="1 2">
    <name type="scientific">Purpureocillium lilacinum</name>
    <name type="common">Paecilomyces lilacinus</name>
    <dbReference type="NCBI Taxonomy" id="33203"/>
    <lineage>
        <taxon>Eukaryota</taxon>
        <taxon>Fungi</taxon>
        <taxon>Dikarya</taxon>
        <taxon>Ascomycota</taxon>
        <taxon>Pezizomycotina</taxon>
        <taxon>Sordariomycetes</taxon>
        <taxon>Hypocreomycetidae</taxon>
        <taxon>Hypocreales</taxon>
        <taxon>Ophiocordycipitaceae</taxon>
        <taxon>Purpureocillium</taxon>
    </lineage>
</organism>
<dbReference type="AlphaFoldDB" id="A0A179H070"/>
<evidence type="ECO:0000313" key="1">
    <source>
        <dbReference type="EMBL" id="OAQ83646.1"/>
    </source>
</evidence>
<proteinExistence type="predicted"/>
<dbReference type="Proteomes" id="UP000078240">
    <property type="component" value="Unassembled WGS sequence"/>
</dbReference>
<dbReference type="EMBL" id="LSBH01000002">
    <property type="protein sequence ID" value="OAQ83646.1"/>
    <property type="molecule type" value="Genomic_DNA"/>
</dbReference>
<sequence length="121" mass="13251">MHTLKWPAWRVPGSLSCLPCQGRRLDPAYCQATSIPGWAHFTTASDVGGGHEAPRSKTAHTAYLYYVGYLTLVVRRYLVSRLEAGAGSIVIVFPAAEQQQDAMANRLGYIGCVPTCLRILQ</sequence>
<accession>A0A179H070</accession>
<gene>
    <name evidence="1" type="ORF">VFPBJ_02414</name>
</gene>
<protein>
    <submittedName>
        <fullName evidence="1">Uncharacterized protein</fullName>
    </submittedName>
</protein>
<evidence type="ECO:0000313" key="2">
    <source>
        <dbReference type="Proteomes" id="UP000078240"/>
    </source>
</evidence>
<comment type="caution">
    <text evidence="1">The sequence shown here is derived from an EMBL/GenBank/DDBJ whole genome shotgun (WGS) entry which is preliminary data.</text>
</comment>
<name>A0A179H070_PURLI</name>
<reference evidence="1 2" key="1">
    <citation type="submission" date="2016-01" db="EMBL/GenBank/DDBJ databases">
        <title>Biosynthesis of antibiotic leucinostatins and their inhibition on Phytophthora in bio-control Purpureocillium lilacinum.</title>
        <authorList>
            <person name="Wang G."/>
            <person name="Liu Z."/>
            <person name="Lin R."/>
            <person name="Li E."/>
            <person name="Mao Z."/>
            <person name="Ling J."/>
            <person name="Yin W."/>
            <person name="Xie B."/>
        </authorList>
    </citation>
    <scope>NUCLEOTIDE SEQUENCE [LARGE SCALE GENOMIC DNA]</scope>
    <source>
        <strain evidence="1">PLBJ-1</strain>
    </source>
</reference>